<keyword evidence="7" id="KW-0297">G-protein coupled receptor</keyword>
<evidence type="ECO:0000256" key="11">
    <source>
        <dbReference type="ARBA" id="ARBA00023224"/>
    </source>
</evidence>
<feature type="domain" description="G-protein coupled receptors family 1 profile" evidence="13">
    <location>
        <begin position="28"/>
        <end position="278"/>
    </location>
</feature>
<dbReference type="Proteomes" id="UP001181693">
    <property type="component" value="Unassembled WGS sequence"/>
</dbReference>
<feature type="transmembrane region" description="Helical" evidence="12">
    <location>
        <begin position="226"/>
        <end position="249"/>
    </location>
</feature>
<evidence type="ECO:0000256" key="8">
    <source>
        <dbReference type="ARBA" id="ARBA00023136"/>
    </source>
</evidence>
<dbReference type="SUPFAM" id="SSF81321">
    <property type="entry name" value="Family A G protein-coupled receptor-like"/>
    <property type="match status" value="1"/>
</dbReference>
<dbReference type="PRINTS" id="PR00245">
    <property type="entry name" value="OLFACTORYR"/>
</dbReference>
<keyword evidence="11" id="KW-0807">Transducer</keyword>
<keyword evidence="4 12" id="KW-0812">Transmembrane</keyword>
<reference evidence="14" key="1">
    <citation type="thesis" date="2020" institute="ProQuest LLC" country="789 East Eisenhower Parkway, Ann Arbor, MI, USA">
        <title>Comparative Genomics and Chromosome Evolution.</title>
        <authorList>
            <person name="Mudd A.B."/>
        </authorList>
    </citation>
    <scope>NUCLEOTIDE SEQUENCE</scope>
    <source>
        <strain evidence="14">1538</strain>
        <tissue evidence="14">Blood</tissue>
    </source>
</reference>
<keyword evidence="5" id="KW-0552">Olfaction</keyword>
<feature type="transmembrane region" description="Helical" evidence="12">
    <location>
        <begin position="261"/>
        <end position="280"/>
    </location>
</feature>
<gene>
    <name evidence="14" type="ORF">GDO54_017177</name>
</gene>
<evidence type="ECO:0000256" key="9">
    <source>
        <dbReference type="ARBA" id="ARBA00023170"/>
    </source>
</evidence>
<dbReference type="PROSITE" id="PS50262">
    <property type="entry name" value="G_PROTEIN_RECEP_F1_2"/>
    <property type="match status" value="1"/>
</dbReference>
<dbReference type="GO" id="GO:0004930">
    <property type="term" value="F:G protein-coupled receptor activity"/>
    <property type="evidence" value="ECO:0007669"/>
    <property type="project" value="UniProtKB-KW"/>
</dbReference>
<dbReference type="Gene3D" id="1.20.1070.10">
    <property type="entry name" value="Rhodopsin 7-helix transmembrane proteins"/>
    <property type="match status" value="1"/>
</dbReference>
<evidence type="ECO:0000313" key="15">
    <source>
        <dbReference type="Proteomes" id="UP001181693"/>
    </source>
</evidence>
<evidence type="ECO:0000256" key="5">
    <source>
        <dbReference type="ARBA" id="ARBA00022725"/>
    </source>
</evidence>
<feature type="transmembrane region" description="Helical" evidence="12">
    <location>
        <begin position="191"/>
        <end position="214"/>
    </location>
</feature>
<dbReference type="InterPro" id="IPR050516">
    <property type="entry name" value="Olfactory_GPCR"/>
</dbReference>
<dbReference type="Pfam" id="PF13853">
    <property type="entry name" value="7tm_4"/>
    <property type="match status" value="1"/>
</dbReference>
<dbReference type="InterPro" id="IPR017452">
    <property type="entry name" value="GPCR_Rhodpsn_7TM"/>
</dbReference>
<evidence type="ECO:0000256" key="12">
    <source>
        <dbReference type="SAM" id="Phobius"/>
    </source>
</evidence>
<evidence type="ECO:0000256" key="3">
    <source>
        <dbReference type="ARBA" id="ARBA00022606"/>
    </source>
</evidence>
<dbReference type="InterPro" id="IPR000725">
    <property type="entry name" value="Olfact_rcpt"/>
</dbReference>
<dbReference type="EMBL" id="DYDO01000007">
    <property type="protein sequence ID" value="DBA20390.1"/>
    <property type="molecule type" value="Genomic_DNA"/>
</dbReference>
<evidence type="ECO:0000256" key="7">
    <source>
        <dbReference type="ARBA" id="ARBA00023040"/>
    </source>
</evidence>
<comment type="caution">
    <text evidence="14">The sequence shown here is derived from an EMBL/GenBank/DDBJ whole genome shotgun (WGS) entry which is preliminary data.</text>
</comment>
<sequence length="302" mass="34138">MQGISDVPEQQIVTFIFILLIYLCALGGNTAILLLVYMSPNLHTPMYIFLCNLAVLDMSCSTVTQCNLLTMFVTRNKKISFYSCMSQIYLFSSFTSNELFILTAMSYDRYMAICQPLHYVKVMNPKTCSLLFLVCWMLGFLAIIPYSVLLLQITCYKSNVINHFFCDIAPVMELSCSKTFALEVLIFTEGIFLLSLTPFVLTLISYVFIIGTIVRIPTSSGRRKAFYTCSSHLTVVTLLYGTLFFQYLRPASSDTLKSNKLFSLFNTAMVPALNPVIYSLKNNDVKLAFKGMLTSFNTKILT</sequence>
<evidence type="ECO:0000256" key="1">
    <source>
        <dbReference type="ARBA" id="ARBA00004651"/>
    </source>
</evidence>
<evidence type="ECO:0000256" key="10">
    <source>
        <dbReference type="ARBA" id="ARBA00023180"/>
    </source>
</evidence>
<feature type="transmembrane region" description="Helical" evidence="12">
    <location>
        <begin position="128"/>
        <end position="149"/>
    </location>
</feature>
<keyword evidence="6 12" id="KW-1133">Transmembrane helix</keyword>
<evidence type="ECO:0000256" key="4">
    <source>
        <dbReference type="ARBA" id="ARBA00022692"/>
    </source>
</evidence>
<keyword evidence="8 12" id="KW-0472">Membrane</keyword>
<organism evidence="14 15">
    <name type="scientific">Pyxicephalus adspersus</name>
    <name type="common">African bullfrog</name>
    <dbReference type="NCBI Taxonomy" id="30357"/>
    <lineage>
        <taxon>Eukaryota</taxon>
        <taxon>Metazoa</taxon>
        <taxon>Chordata</taxon>
        <taxon>Craniata</taxon>
        <taxon>Vertebrata</taxon>
        <taxon>Euteleostomi</taxon>
        <taxon>Amphibia</taxon>
        <taxon>Batrachia</taxon>
        <taxon>Anura</taxon>
        <taxon>Neobatrachia</taxon>
        <taxon>Ranoidea</taxon>
        <taxon>Pyxicephalidae</taxon>
        <taxon>Pyxicephalinae</taxon>
        <taxon>Pyxicephalus</taxon>
    </lineage>
</organism>
<keyword evidence="10" id="KW-0325">Glycoprotein</keyword>
<dbReference type="PRINTS" id="PR00237">
    <property type="entry name" value="GPCRRHODOPSN"/>
</dbReference>
<keyword evidence="2" id="KW-1003">Cell membrane</keyword>
<name>A0AAV3A5T3_PYXAD</name>
<proteinExistence type="predicted"/>
<dbReference type="InterPro" id="IPR000276">
    <property type="entry name" value="GPCR_Rhodpsn"/>
</dbReference>
<dbReference type="CDD" id="cd13954">
    <property type="entry name" value="7tmA_OR"/>
    <property type="match status" value="1"/>
</dbReference>
<dbReference type="FunFam" id="1.20.1070.10:FF:000010">
    <property type="entry name" value="Olfactory receptor"/>
    <property type="match status" value="1"/>
</dbReference>
<dbReference type="PANTHER" id="PTHR26452">
    <property type="entry name" value="OLFACTORY RECEPTOR"/>
    <property type="match status" value="1"/>
</dbReference>
<protein>
    <recommendedName>
        <fullName evidence="13">G-protein coupled receptors family 1 profile domain-containing protein</fullName>
    </recommendedName>
</protein>
<comment type="subcellular location">
    <subcellularLocation>
        <location evidence="1">Cell membrane</location>
        <topology evidence="1">Multi-pass membrane protein</topology>
    </subcellularLocation>
</comment>
<evidence type="ECO:0000256" key="2">
    <source>
        <dbReference type="ARBA" id="ARBA00022475"/>
    </source>
</evidence>
<dbReference type="GO" id="GO:0005886">
    <property type="term" value="C:plasma membrane"/>
    <property type="evidence" value="ECO:0007669"/>
    <property type="project" value="UniProtKB-SubCell"/>
</dbReference>
<keyword evidence="9" id="KW-0675">Receptor</keyword>
<dbReference type="GO" id="GO:0004984">
    <property type="term" value="F:olfactory receptor activity"/>
    <property type="evidence" value="ECO:0007669"/>
    <property type="project" value="InterPro"/>
</dbReference>
<keyword evidence="15" id="KW-1185">Reference proteome</keyword>
<keyword evidence="3" id="KW-0716">Sensory transduction</keyword>
<evidence type="ECO:0000259" key="13">
    <source>
        <dbReference type="PROSITE" id="PS50262"/>
    </source>
</evidence>
<feature type="transmembrane region" description="Helical" evidence="12">
    <location>
        <begin position="12"/>
        <end position="37"/>
    </location>
</feature>
<evidence type="ECO:0000256" key="6">
    <source>
        <dbReference type="ARBA" id="ARBA00022989"/>
    </source>
</evidence>
<evidence type="ECO:0000313" key="14">
    <source>
        <dbReference type="EMBL" id="DBA20390.1"/>
    </source>
</evidence>
<dbReference type="AlphaFoldDB" id="A0AAV3A5T3"/>
<accession>A0AAV3A5T3</accession>